<dbReference type="SUPFAM" id="SSF103473">
    <property type="entry name" value="MFS general substrate transporter"/>
    <property type="match status" value="1"/>
</dbReference>
<dbReference type="Gene3D" id="1.20.1250.20">
    <property type="entry name" value="MFS general substrate transporter like domains"/>
    <property type="match status" value="2"/>
</dbReference>
<dbReference type="InterPro" id="IPR011701">
    <property type="entry name" value="MFS"/>
</dbReference>
<comment type="caution">
    <text evidence="9">The sequence shown here is derived from an EMBL/GenBank/DDBJ whole genome shotgun (WGS) entry which is preliminary data.</text>
</comment>
<reference evidence="9 10" key="1">
    <citation type="submission" date="2014-11" db="EMBL/GenBank/DDBJ databases">
        <title>Genetic blueprint of the zoonotic pathogen Toxocara canis.</title>
        <authorList>
            <person name="Zhu X.-Q."/>
            <person name="Korhonen P.K."/>
            <person name="Cai H."/>
            <person name="Young N.D."/>
            <person name="Nejsum P."/>
            <person name="von Samson-Himmelstjerna G."/>
            <person name="Boag P.R."/>
            <person name="Tan P."/>
            <person name="Li Q."/>
            <person name="Min J."/>
            <person name="Yang Y."/>
            <person name="Wang X."/>
            <person name="Fang X."/>
            <person name="Hall R.S."/>
            <person name="Hofmann A."/>
            <person name="Sternberg P.W."/>
            <person name="Jex A.R."/>
            <person name="Gasser R.B."/>
        </authorList>
    </citation>
    <scope>NUCLEOTIDE SEQUENCE [LARGE SCALE GENOMIC DNA]</scope>
    <source>
        <strain evidence="9">PN_DK_2014</strain>
    </source>
</reference>
<evidence type="ECO:0000259" key="8">
    <source>
        <dbReference type="PROSITE" id="PS50850"/>
    </source>
</evidence>
<feature type="transmembrane region" description="Helical" evidence="7">
    <location>
        <begin position="309"/>
        <end position="328"/>
    </location>
</feature>
<keyword evidence="6 7" id="KW-0472">Membrane</keyword>
<keyword evidence="3 7" id="KW-0812">Transmembrane</keyword>
<dbReference type="OMA" id="FYKHPKD"/>
<evidence type="ECO:0000256" key="4">
    <source>
        <dbReference type="ARBA" id="ARBA00022847"/>
    </source>
</evidence>
<keyword evidence="2" id="KW-0813">Transport</keyword>
<dbReference type="AlphaFoldDB" id="A0A0B2VTT7"/>
<feature type="transmembrane region" description="Helical" evidence="7">
    <location>
        <begin position="180"/>
        <end position="199"/>
    </location>
</feature>
<dbReference type="GO" id="GO:0016020">
    <property type="term" value="C:membrane"/>
    <property type="evidence" value="ECO:0007669"/>
    <property type="project" value="UniProtKB-SubCell"/>
</dbReference>
<dbReference type="STRING" id="6265.A0A0B2VTT7"/>
<comment type="subcellular location">
    <subcellularLocation>
        <location evidence="1">Membrane</location>
        <topology evidence="1">Multi-pass membrane protein</topology>
    </subcellularLocation>
</comment>
<dbReference type="OrthoDB" id="5849588at2759"/>
<dbReference type="PANTHER" id="PTHR11662:SF40">
    <property type="entry name" value="MAJOR FACILITATOR SUPERFAMILY (MFS) PROFILE DOMAIN-CONTAINING PROTEIN"/>
    <property type="match status" value="1"/>
</dbReference>
<feature type="domain" description="Major facilitator superfamily (MFS) profile" evidence="8">
    <location>
        <begin position="31"/>
        <end position="424"/>
    </location>
</feature>
<feature type="transmembrane region" description="Helical" evidence="7">
    <location>
        <begin position="156"/>
        <end position="174"/>
    </location>
</feature>
<evidence type="ECO:0000256" key="1">
    <source>
        <dbReference type="ARBA" id="ARBA00004141"/>
    </source>
</evidence>
<evidence type="ECO:0000313" key="10">
    <source>
        <dbReference type="Proteomes" id="UP000031036"/>
    </source>
</evidence>
<feature type="transmembrane region" description="Helical" evidence="7">
    <location>
        <begin position="334"/>
        <end position="352"/>
    </location>
</feature>
<keyword evidence="5 7" id="KW-1133">Transmembrane helix</keyword>
<evidence type="ECO:0000256" key="7">
    <source>
        <dbReference type="SAM" id="Phobius"/>
    </source>
</evidence>
<gene>
    <name evidence="9" type="primary">ANTR2</name>
    <name evidence="9" type="ORF">Tcan_09815</name>
</gene>
<protein>
    <submittedName>
        <fullName evidence="9">Putative anion transporter 2, chloroplastic</fullName>
    </submittedName>
</protein>
<feature type="transmembrane region" description="Helical" evidence="7">
    <location>
        <begin position="230"/>
        <end position="257"/>
    </location>
</feature>
<dbReference type="Pfam" id="PF07690">
    <property type="entry name" value="MFS_1"/>
    <property type="match status" value="1"/>
</dbReference>
<feature type="transmembrane region" description="Helical" evidence="7">
    <location>
        <begin position="21"/>
        <end position="41"/>
    </location>
</feature>
<evidence type="ECO:0000256" key="2">
    <source>
        <dbReference type="ARBA" id="ARBA00022448"/>
    </source>
</evidence>
<dbReference type="EMBL" id="JPKZ01000862">
    <property type="protein sequence ID" value="KHN85108.1"/>
    <property type="molecule type" value="Genomic_DNA"/>
</dbReference>
<dbReference type="InterPro" id="IPR020846">
    <property type="entry name" value="MFS_dom"/>
</dbReference>
<dbReference type="FunFam" id="1.20.1250.20:FF:000003">
    <property type="entry name" value="Solute carrier family 17 member 3"/>
    <property type="match status" value="1"/>
</dbReference>
<dbReference type="InterPro" id="IPR005829">
    <property type="entry name" value="Sugar_transporter_CS"/>
</dbReference>
<dbReference type="PROSITE" id="PS50850">
    <property type="entry name" value="MFS"/>
    <property type="match status" value="1"/>
</dbReference>
<dbReference type="Proteomes" id="UP000031036">
    <property type="component" value="Unassembled WGS sequence"/>
</dbReference>
<dbReference type="GO" id="GO:0006820">
    <property type="term" value="P:monoatomic anion transport"/>
    <property type="evidence" value="ECO:0007669"/>
    <property type="project" value="TreeGrafter"/>
</dbReference>
<feature type="transmembrane region" description="Helical" evidence="7">
    <location>
        <begin position="364"/>
        <end position="386"/>
    </location>
</feature>
<keyword evidence="4" id="KW-0769">Symport</keyword>
<accession>A0A0B2VTT7</accession>
<dbReference type="PANTHER" id="PTHR11662">
    <property type="entry name" value="SOLUTE CARRIER FAMILY 17"/>
    <property type="match status" value="1"/>
</dbReference>
<evidence type="ECO:0000256" key="5">
    <source>
        <dbReference type="ARBA" id="ARBA00022989"/>
    </source>
</evidence>
<feature type="transmembrane region" description="Helical" evidence="7">
    <location>
        <begin position="277"/>
        <end position="297"/>
    </location>
</feature>
<feature type="transmembrane region" description="Helical" evidence="7">
    <location>
        <begin position="97"/>
        <end position="116"/>
    </location>
</feature>
<keyword evidence="10" id="KW-1185">Reference proteome</keyword>
<feature type="transmembrane region" description="Helical" evidence="7">
    <location>
        <begin position="398"/>
        <end position="419"/>
    </location>
</feature>
<evidence type="ECO:0000256" key="3">
    <source>
        <dbReference type="ARBA" id="ARBA00022692"/>
    </source>
</evidence>
<dbReference type="InterPro" id="IPR050382">
    <property type="entry name" value="MFS_Na/Anion_cotransporter"/>
</dbReference>
<dbReference type="GO" id="GO:0015293">
    <property type="term" value="F:symporter activity"/>
    <property type="evidence" value="ECO:0007669"/>
    <property type="project" value="UniProtKB-KW"/>
</dbReference>
<dbReference type="InterPro" id="IPR036259">
    <property type="entry name" value="MFS_trans_sf"/>
</dbReference>
<evidence type="ECO:0000313" key="9">
    <source>
        <dbReference type="EMBL" id="KHN85108.1"/>
    </source>
</evidence>
<evidence type="ECO:0000256" key="6">
    <source>
        <dbReference type="ARBA" id="ARBA00023136"/>
    </source>
</evidence>
<name>A0A0B2VTT7_TOXCA</name>
<dbReference type="PROSITE" id="PS00217">
    <property type="entry name" value="SUGAR_TRANSPORT_2"/>
    <property type="match status" value="1"/>
</dbReference>
<proteinExistence type="predicted"/>
<feature type="transmembrane region" description="Helical" evidence="7">
    <location>
        <begin position="122"/>
        <end position="144"/>
    </location>
</feature>
<sequence>MISDQIKIPLPPSPSTIETRWLPWTAGLGSAVWLCALANFINSADRVIMPIAIGGLSAEYDYTLVQQGWILSAFPAGYISSQIIGSCAGSQLGGRRLLLFVVLLWSLSTLLTPVVASSYHMLIFTRVVLGVGEGLGLPTLYHILSEDAHPRQRSSAFAYLTAAGSVGQTVASLICPHLAWEISFYVFGALGLYWCMLWLRSNVGLKISPDSDQPLLCQKIGHPLRAWKRFIYLPPLLAIYFAHFCMNWTAYVIMHWLPTYLRVTFHADPSGVSLAALPYLANSLFAVGTGHLVDNMVNTHRMSLRHARVAATVLGLALPAMLLLAFAFVKSLYLAILLVSLSMGALAFNSAGHLSNHADVAPKCAGITFAISNTIATLPGLTVGPLTARLVVESSGRWWPSFVLASALNLLGAVVYANYAVTKQRRIVKCCTGIDEGSSCDLIRMLGG</sequence>
<organism evidence="9 10">
    <name type="scientific">Toxocara canis</name>
    <name type="common">Canine roundworm</name>
    <dbReference type="NCBI Taxonomy" id="6265"/>
    <lineage>
        <taxon>Eukaryota</taxon>
        <taxon>Metazoa</taxon>
        <taxon>Ecdysozoa</taxon>
        <taxon>Nematoda</taxon>
        <taxon>Chromadorea</taxon>
        <taxon>Rhabditida</taxon>
        <taxon>Spirurina</taxon>
        <taxon>Ascaridomorpha</taxon>
        <taxon>Ascaridoidea</taxon>
        <taxon>Toxocaridae</taxon>
        <taxon>Toxocara</taxon>
    </lineage>
</organism>